<dbReference type="RefSeq" id="WP_213588780.1">
    <property type="nucleotide sequence ID" value="NZ_BOSM01000001.1"/>
</dbReference>
<comment type="caution">
    <text evidence="2">The sequence shown here is derived from an EMBL/GenBank/DDBJ whole genome shotgun (WGS) entry which is preliminary data.</text>
</comment>
<proteinExistence type="predicted"/>
<dbReference type="Pfam" id="PF12867">
    <property type="entry name" value="DinB_2"/>
    <property type="match status" value="1"/>
</dbReference>
<organism evidence="2 3">
    <name type="scientific">Paenibacillus woosongensis</name>
    <dbReference type="NCBI Taxonomy" id="307580"/>
    <lineage>
        <taxon>Bacteria</taxon>
        <taxon>Bacillati</taxon>
        <taxon>Bacillota</taxon>
        <taxon>Bacilli</taxon>
        <taxon>Bacillales</taxon>
        <taxon>Paenibacillaceae</taxon>
        <taxon>Paenibacillus</taxon>
    </lineage>
</organism>
<accession>A0ABQ4MM52</accession>
<evidence type="ECO:0000313" key="2">
    <source>
        <dbReference type="EMBL" id="GIP56742.1"/>
    </source>
</evidence>
<dbReference type="EMBL" id="BOSM01000001">
    <property type="protein sequence ID" value="GIP56742.1"/>
    <property type="molecule type" value="Genomic_DNA"/>
</dbReference>
<gene>
    <name evidence="2" type="primary">ykkA</name>
    <name evidence="2" type="ORF">J15TS10_05560</name>
</gene>
<dbReference type="InterPro" id="IPR024775">
    <property type="entry name" value="DinB-like"/>
</dbReference>
<dbReference type="Proteomes" id="UP000681290">
    <property type="component" value="Unassembled WGS sequence"/>
</dbReference>
<evidence type="ECO:0000313" key="3">
    <source>
        <dbReference type="Proteomes" id="UP000681290"/>
    </source>
</evidence>
<dbReference type="SUPFAM" id="SSF109854">
    <property type="entry name" value="DinB/YfiT-like putative metalloenzymes"/>
    <property type="match status" value="1"/>
</dbReference>
<protein>
    <recommendedName>
        <fullName evidence="1">DinB-like domain-containing protein</fullName>
    </recommendedName>
</protein>
<feature type="domain" description="DinB-like" evidence="1">
    <location>
        <begin position="24"/>
        <end position="162"/>
    </location>
</feature>
<keyword evidence="3" id="KW-1185">Reference proteome</keyword>
<dbReference type="InterPro" id="IPR034660">
    <property type="entry name" value="DinB/YfiT-like"/>
</dbReference>
<reference evidence="2 3" key="1">
    <citation type="submission" date="2021-03" db="EMBL/GenBank/DDBJ databases">
        <title>Antimicrobial resistance genes in bacteria isolated from Japanese honey, and their potential for conferring macrolide and lincosamide resistance in the American foulbrood pathogen Paenibacillus larvae.</title>
        <authorList>
            <person name="Okamoto M."/>
            <person name="Kumagai M."/>
            <person name="Kanamori H."/>
            <person name="Takamatsu D."/>
        </authorList>
    </citation>
    <scope>NUCLEOTIDE SEQUENCE [LARGE SCALE GENOMIC DNA]</scope>
    <source>
        <strain evidence="2 3">J15TS10</strain>
    </source>
</reference>
<sequence>MLYDLQGELTMSPIVEILYSAVKENNQRLQLITEGMPQEEVDYKGPNNKFNSTAQIIKHLMYVDLNWVYRIKGEPLPQSLKEQYGPMIDEKGRLPMIQGTPLMTLLSNYKGIISMLEDVCKELDDADLGKIVTFGHENEKSATIRWGIWHIADHSRYHQAHINQLRTWYRENNIIHI</sequence>
<evidence type="ECO:0000259" key="1">
    <source>
        <dbReference type="Pfam" id="PF12867"/>
    </source>
</evidence>
<name>A0ABQ4MM52_9BACL</name>
<dbReference type="Gene3D" id="1.20.120.450">
    <property type="entry name" value="dinb family like domain"/>
    <property type="match status" value="1"/>
</dbReference>